<proteinExistence type="predicted"/>
<keyword evidence="3" id="KW-1185">Reference proteome</keyword>
<dbReference type="Proteomes" id="UP001476950">
    <property type="component" value="Unassembled WGS sequence"/>
</dbReference>
<dbReference type="RefSeq" id="WP_190446650.1">
    <property type="nucleotide sequence ID" value="NZ_JAMPLM010000024.1"/>
</dbReference>
<name>A0ABV0KNX7_9CYAN</name>
<feature type="signal peptide" evidence="1">
    <location>
        <begin position="1"/>
        <end position="20"/>
    </location>
</feature>
<organism evidence="2 3">
    <name type="scientific">Stenomitos frigidus AS-A4</name>
    <dbReference type="NCBI Taxonomy" id="2933935"/>
    <lineage>
        <taxon>Bacteria</taxon>
        <taxon>Bacillati</taxon>
        <taxon>Cyanobacteriota</taxon>
        <taxon>Cyanophyceae</taxon>
        <taxon>Leptolyngbyales</taxon>
        <taxon>Leptolyngbyaceae</taxon>
        <taxon>Stenomitos</taxon>
    </lineage>
</organism>
<evidence type="ECO:0000256" key="1">
    <source>
        <dbReference type="SAM" id="SignalP"/>
    </source>
</evidence>
<sequence length="253" mass="27474">MRLSKGIKVVSLVFALGAIAAVDLSAMATALPTDGTLVARSSRRRLNFRVGVRPSRSRVGGFSRSGSCGKQPLLAALVPPPQSQERLPGDKTTVDKTTSDRPTFFVHLPSLPGSTAQFTLQNEAGTKELYNVDFNLTEKQGIVGIALPTSVPALQIGQKYLWQVAVNCIPDQLSSVVIVSSWIERVQPPATTGRDRLTVLAQQGIWQDTVTLLALQRYRLPNDRTVAEDWAALMEDAGLPQFKQSVVVQIVKN</sequence>
<accession>A0ABV0KNX7</accession>
<protein>
    <submittedName>
        <fullName evidence="2">DUF928 domain-containing protein</fullName>
    </submittedName>
</protein>
<dbReference type="EMBL" id="JAMPLM010000024">
    <property type="protein sequence ID" value="MEP1060953.1"/>
    <property type="molecule type" value="Genomic_DNA"/>
</dbReference>
<dbReference type="InterPro" id="IPR010328">
    <property type="entry name" value="DUF928"/>
</dbReference>
<feature type="chain" id="PRO_5045374358" evidence="1">
    <location>
        <begin position="21"/>
        <end position="253"/>
    </location>
</feature>
<dbReference type="Pfam" id="PF06051">
    <property type="entry name" value="DUF928"/>
    <property type="match status" value="1"/>
</dbReference>
<reference evidence="2 3" key="1">
    <citation type="submission" date="2022-04" db="EMBL/GenBank/DDBJ databases">
        <title>Positive selection, recombination, and allopatry shape intraspecific diversity of widespread and dominant cyanobacteria.</title>
        <authorList>
            <person name="Wei J."/>
            <person name="Shu W."/>
            <person name="Hu C."/>
        </authorList>
    </citation>
    <scope>NUCLEOTIDE SEQUENCE [LARGE SCALE GENOMIC DNA]</scope>
    <source>
        <strain evidence="2 3">AS-A4</strain>
    </source>
</reference>
<evidence type="ECO:0000313" key="2">
    <source>
        <dbReference type="EMBL" id="MEP1060953.1"/>
    </source>
</evidence>
<comment type="caution">
    <text evidence="2">The sequence shown here is derived from an EMBL/GenBank/DDBJ whole genome shotgun (WGS) entry which is preliminary data.</text>
</comment>
<keyword evidence="1" id="KW-0732">Signal</keyword>
<gene>
    <name evidence="2" type="ORF">NDI38_21195</name>
</gene>
<evidence type="ECO:0000313" key="3">
    <source>
        <dbReference type="Proteomes" id="UP001476950"/>
    </source>
</evidence>